<evidence type="ECO:0000313" key="3">
    <source>
        <dbReference type="EMBL" id="MBC8362575.1"/>
    </source>
</evidence>
<feature type="domain" description="Nucleotidyl transferase" evidence="1">
    <location>
        <begin position="2"/>
        <end position="252"/>
    </location>
</feature>
<dbReference type="Gene3D" id="3.90.550.10">
    <property type="entry name" value="Spore Coat Polysaccharide Biosynthesis Protein SpsA, Chain A"/>
    <property type="match status" value="1"/>
</dbReference>
<reference evidence="3 4" key="1">
    <citation type="submission" date="2020-08" db="EMBL/GenBank/DDBJ databases">
        <title>Bridging the membrane lipid divide: bacteria of the FCB group superphylum have the potential to synthesize archaeal ether lipids.</title>
        <authorList>
            <person name="Villanueva L."/>
            <person name="Von Meijenfeldt F.A.B."/>
            <person name="Westbye A.B."/>
            <person name="Yadav S."/>
            <person name="Hopmans E.C."/>
            <person name="Dutilh B.E."/>
            <person name="Sinninghe Damste J.S."/>
        </authorList>
    </citation>
    <scope>NUCLEOTIDE SEQUENCE [LARGE SCALE GENOMIC DNA]</scope>
    <source>
        <strain evidence="3">NIOZ-UU30</strain>
    </source>
</reference>
<dbReference type="InterPro" id="IPR005835">
    <property type="entry name" value="NTP_transferase_dom"/>
</dbReference>
<organism evidence="3 4">
    <name type="scientific">Candidatus Desulfatibia profunda</name>
    <dbReference type="NCBI Taxonomy" id="2841695"/>
    <lineage>
        <taxon>Bacteria</taxon>
        <taxon>Pseudomonadati</taxon>
        <taxon>Thermodesulfobacteriota</taxon>
        <taxon>Desulfobacteria</taxon>
        <taxon>Desulfobacterales</taxon>
        <taxon>Desulfobacterales incertae sedis</taxon>
        <taxon>Candidatus Desulfatibia</taxon>
    </lineage>
</organism>
<name>A0A8J6NTW7_9BACT</name>
<dbReference type="EMBL" id="JACNJH010000204">
    <property type="protein sequence ID" value="MBC8362575.1"/>
    <property type="molecule type" value="Genomic_DNA"/>
</dbReference>
<accession>A0A8J6NTW7</accession>
<dbReference type="SUPFAM" id="SSF53448">
    <property type="entry name" value="Nucleotide-diphospho-sugar transferases"/>
    <property type="match status" value="1"/>
</dbReference>
<dbReference type="InterPro" id="IPR011009">
    <property type="entry name" value="Kinase-like_dom_sf"/>
</dbReference>
<evidence type="ECO:0000313" key="4">
    <source>
        <dbReference type="Proteomes" id="UP000603434"/>
    </source>
</evidence>
<sequence length="589" mass="66527">MKALILAAGLGTRLLPFTESIPKPLFPIAGRPLLDIIICDLQQAGCRSIIINTHHLNHLIEAFIASQKYPIPVLTRHEPVILGTGGAIKNVADFWDDKPFMVINSDIITDIDLKKVYHFHLNHGHPVTLVLHDDPEFNTVSVNHSGFITGFLDKEFTLTPPSSTASSPKSSRFGTGKKDLGADAFGRETKNMAFTGIHVLNPEVLDLIPDKAFSSIIDIYRKLISEGGNVCAFISKNFHWKDIGTPQRYREAVFEKMAPKAFQQAFPNGSTHTIRCHPIKGDGSDRNWYRLHSRDRSLVMADHGIRHQSTTSEVDAFVLIGRHLCGKGIPVPRIFLYDTFSGLVFLEDLGNDNLQNLVQKSQRPDEIISSYKTVIDLLLKQSVEGAKGFDPSWAYQTDTYSRNLILDRECRYFVEAFLCGYLGMTSRFEDFEDDFFYLADKALEHAVNGFMHRDMQSRNIMVKDKQFYFIDFQGGRLGPIQYDLASLLIDPYVELPYPVQKQLVDYGIEKLSALIPVDPEHFCRGYHYCAVARNLQILGAFGYLSRNKGKTYFGNYIPAAVRSLKRNLSIFKNSELPNLKAVVEELPEL</sequence>
<dbReference type="CDD" id="cd06422">
    <property type="entry name" value="NTP_transferase_like_1"/>
    <property type="match status" value="1"/>
</dbReference>
<evidence type="ECO:0000259" key="1">
    <source>
        <dbReference type="Pfam" id="PF00483"/>
    </source>
</evidence>
<proteinExistence type="predicted"/>
<protein>
    <submittedName>
        <fullName evidence="3">Phosphotransferase</fullName>
    </submittedName>
</protein>
<feature type="domain" description="Aminoglycoside phosphotransferase" evidence="2">
    <location>
        <begin position="277"/>
        <end position="490"/>
    </location>
</feature>
<dbReference type="InterPro" id="IPR050486">
    <property type="entry name" value="Mannose-1P_guanyltransferase"/>
</dbReference>
<dbReference type="Gene3D" id="3.90.1200.10">
    <property type="match status" value="1"/>
</dbReference>
<gene>
    <name evidence="3" type="ORF">H8E23_14410</name>
</gene>
<dbReference type="SUPFAM" id="SSF56112">
    <property type="entry name" value="Protein kinase-like (PK-like)"/>
    <property type="match status" value="1"/>
</dbReference>
<dbReference type="InterPro" id="IPR029044">
    <property type="entry name" value="Nucleotide-diphossugar_trans"/>
</dbReference>
<dbReference type="Proteomes" id="UP000603434">
    <property type="component" value="Unassembled WGS sequence"/>
</dbReference>
<dbReference type="Gene3D" id="3.30.200.20">
    <property type="entry name" value="Phosphorylase Kinase, domain 1"/>
    <property type="match status" value="1"/>
</dbReference>
<dbReference type="AlphaFoldDB" id="A0A8J6NTW7"/>
<dbReference type="Pfam" id="PF01636">
    <property type="entry name" value="APH"/>
    <property type="match status" value="1"/>
</dbReference>
<dbReference type="InterPro" id="IPR002575">
    <property type="entry name" value="Aminoglycoside_PTrfase"/>
</dbReference>
<comment type="caution">
    <text evidence="3">The sequence shown here is derived from an EMBL/GenBank/DDBJ whole genome shotgun (WGS) entry which is preliminary data.</text>
</comment>
<dbReference type="Pfam" id="PF00483">
    <property type="entry name" value="NTP_transferase"/>
    <property type="match status" value="1"/>
</dbReference>
<dbReference type="PANTHER" id="PTHR22572">
    <property type="entry name" value="SUGAR-1-PHOSPHATE GUANYL TRANSFERASE"/>
    <property type="match status" value="1"/>
</dbReference>
<evidence type="ECO:0000259" key="2">
    <source>
        <dbReference type="Pfam" id="PF01636"/>
    </source>
</evidence>